<dbReference type="PROSITE" id="PS50240">
    <property type="entry name" value="TRYPSIN_DOM"/>
    <property type="match status" value="1"/>
</dbReference>
<dbReference type="Gene3D" id="2.40.10.10">
    <property type="entry name" value="Trypsin-like serine proteases"/>
    <property type="match status" value="1"/>
</dbReference>
<reference evidence="3" key="1">
    <citation type="submission" date="2022-05" db="EMBL/GenBank/DDBJ databases">
        <authorList>
            <person name="Okamura Y."/>
        </authorList>
    </citation>
    <scope>NUCLEOTIDE SEQUENCE</scope>
</reference>
<dbReference type="InterPro" id="IPR051333">
    <property type="entry name" value="CLIP_Serine_Protease"/>
</dbReference>
<dbReference type="InterPro" id="IPR009003">
    <property type="entry name" value="Peptidase_S1_PA"/>
</dbReference>
<dbReference type="GO" id="GO:0004252">
    <property type="term" value="F:serine-type endopeptidase activity"/>
    <property type="evidence" value="ECO:0007669"/>
    <property type="project" value="InterPro"/>
</dbReference>
<dbReference type="SMART" id="SM00020">
    <property type="entry name" value="Tryp_SPc"/>
    <property type="match status" value="1"/>
</dbReference>
<evidence type="ECO:0000313" key="4">
    <source>
        <dbReference type="Proteomes" id="UP001152562"/>
    </source>
</evidence>
<dbReference type="SUPFAM" id="SSF50494">
    <property type="entry name" value="Trypsin-like serine proteases"/>
    <property type="match status" value="1"/>
</dbReference>
<accession>A0A9P0SV44</accession>
<comment type="caution">
    <text evidence="3">The sequence shown here is derived from an EMBL/GenBank/DDBJ whole genome shotgun (WGS) entry which is preliminary data.</text>
</comment>
<evidence type="ECO:0000259" key="2">
    <source>
        <dbReference type="PROSITE" id="PS50240"/>
    </source>
</evidence>
<feature type="chain" id="PRO_5040462797" description="Peptidase S1 domain-containing protein" evidence="1">
    <location>
        <begin position="21"/>
        <end position="330"/>
    </location>
</feature>
<feature type="signal peptide" evidence="1">
    <location>
        <begin position="1"/>
        <end position="20"/>
    </location>
</feature>
<dbReference type="AlphaFoldDB" id="A0A9P0SV44"/>
<feature type="domain" description="Peptidase S1" evidence="2">
    <location>
        <begin position="113"/>
        <end position="315"/>
    </location>
</feature>
<keyword evidence="1" id="KW-0732">Signal</keyword>
<dbReference type="InterPro" id="IPR001254">
    <property type="entry name" value="Trypsin_dom"/>
</dbReference>
<keyword evidence="4" id="KW-1185">Reference proteome</keyword>
<dbReference type="GO" id="GO:0006508">
    <property type="term" value="P:proteolysis"/>
    <property type="evidence" value="ECO:0007669"/>
    <property type="project" value="InterPro"/>
</dbReference>
<name>A0A9P0SV44_PIEBR</name>
<organism evidence="3 4">
    <name type="scientific">Pieris brassicae</name>
    <name type="common">White butterfly</name>
    <name type="synonym">Large white butterfly</name>
    <dbReference type="NCBI Taxonomy" id="7116"/>
    <lineage>
        <taxon>Eukaryota</taxon>
        <taxon>Metazoa</taxon>
        <taxon>Ecdysozoa</taxon>
        <taxon>Arthropoda</taxon>
        <taxon>Hexapoda</taxon>
        <taxon>Insecta</taxon>
        <taxon>Pterygota</taxon>
        <taxon>Neoptera</taxon>
        <taxon>Endopterygota</taxon>
        <taxon>Lepidoptera</taxon>
        <taxon>Glossata</taxon>
        <taxon>Ditrysia</taxon>
        <taxon>Papilionoidea</taxon>
        <taxon>Pieridae</taxon>
        <taxon>Pierinae</taxon>
        <taxon>Pieris</taxon>
    </lineage>
</organism>
<dbReference type="PANTHER" id="PTHR24260:SF136">
    <property type="entry name" value="GH08193P-RELATED"/>
    <property type="match status" value="1"/>
</dbReference>
<protein>
    <recommendedName>
        <fullName evidence="2">Peptidase S1 domain-containing protein</fullName>
    </recommendedName>
</protein>
<sequence>MIMAFSENLTVLILISAVVAQSSCLNLSPNLNARFNKDCTMADGRTGICVDYSNCKKEGGVIERGGIIDFSELRSGDSCKNGLNWCCSESNITTPPEVTNKEECFARDGDYCPWCVSLYRSVAMNGNAAELFCAGVLIGSKIVLTTATCHIVSVYQNVWAQIPDSTEPGKMFPVIRRKQHDNYNSGSHEFDLAIYTLDQEVKWNDKRKDACLALTSPFKPLCFSFGYDANDKFVSTLLTITKGSCTPGAGETVDVSCGKTFDDEPCFVATGAPVICDEEPNKMTVYGIARSPCRNSAAQLGAINLSSQWLADELKAFGLTEAHFLLKKST</sequence>
<proteinExistence type="predicted"/>
<dbReference type="EMBL" id="CALOZG010000002">
    <property type="protein sequence ID" value="CAH3946001.1"/>
    <property type="molecule type" value="Genomic_DNA"/>
</dbReference>
<dbReference type="InterPro" id="IPR043504">
    <property type="entry name" value="Peptidase_S1_PA_chymotrypsin"/>
</dbReference>
<dbReference type="Proteomes" id="UP001152562">
    <property type="component" value="Unassembled WGS sequence"/>
</dbReference>
<dbReference type="Pfam" id="PF00089">
    <property type="entry name" value="Trypsin"/>
    <property type="match status" value="1"/>
</dbReference>
<evidence type="ECO:0000313" key="3">
    <source>
        <dbReference type="EMBL" id="CAH3946001.1"/>
    </source>
</evidence>
<dbReference type="PANTHER" id="PTHR24260">
    <property type="match status" value="1"/>
</dbReference>
<evidence type="ECO:0000256" key="1">
    <source>
        <dbReference type="SAM" id="SignalP"/>
    </source>
</evidence>
<gene>
    <name evidence="3" type="ORF">PIBRA_LOCUS1385</name>
</gene>